<evidence type="ECO:0000313" key="1">
    <source>
        <dbReference type="EMBL" id="OAJ39170.1"/>
    </source>
</evidence>
<name>A0A177WI33_BATDL</name>
<organism evidence="1 2">
    <name type="scientific">Batrachochytrium dendrobatidis (strain JEL423)</name>
    <dbReference type="NCBI Taxonomy" id="403673"/>
    <lineage>
        <taxon>Eukaryota</taxon>
        <taxon>Fungi</taxon>
        <taxon>Fungi incertae sedis</taxon>
        <taxon>Chytridiomycota</taxon>
        <taxon>Chytridiomycota incertae sedis</taxon>
        <taxon>Chytridiomycetes</taxon>
        <taxon>Rhizophydiales</taxon>
        <taxon>Rhizophydiales incertae sedis</taxon>
        <taxon>Batrachochytrium</taxon>
    </lineage>
</organism>
<proteinExistence type="predicted"/>
<reference evidence="1 2" key="2">
    <citation type="submission" date="2016-05" db="EMBL/GenBank/DDBJ databases">
        <title>Lineage-specific infection strategies underlie the spectrum of fungal disease in amphibians.</title>
        <authorList>
            <person name="Cuomo C.A."/>
            <person name="Farrer R.A."/>
            <person name="James T."/>
            <person name="Longcore J."/>
            <person name="Birren B."/>
        </authorList>
    </citation>
    <scope>NUCLEOTIDE SEQUENCE [LARGE SCALE GENOMIC DNA]</scope>
    <source>
        <strain evidence="1 2">JEL423</strain>
    </source>
</reference>
<gene>
    <name evidence="1" type="ORF">BDEG_23037</name>
</gene>
<dbReference type="EMBL" id="DS022302">
    <property type="protein sequence ID" value="OAJ39170.1"/>
    <property type="molecule type" value="Genomic_DNA"/>
</dbReference>
<accession>A0A177WI33</accession>
<reference evidence="1 2" key="1">
    <citation type="submission" date="2006-10" db="EMBL/GenBank/DDBJ databases">
        <title>The Genome Sequence of Batrachochytrium dendrobatidis JEL423.</title>
        <authorList>
            <consortium name="The Broad Institute Genome Sequencing Platform"/>
            <person name="Birren B."/>
            <person name="Lander E."/>
            <person name="Galagan J."/>
            <person name="Cuomo C."/>
            <person name="Devon K."/>
            <person name="Jaffe D."/>
            <person name="Butler J."/>
            <person name="Alvarez P."/>
            <person name="Gnerre S."/>
            <person name="Grabherr M."/>
            <person name="Kleber M."/>
            <person name="Mauceli E."/>
            <person name="Brockman W."/>
            <person name="Young S."/>
            <person name="LaButti K."/>
            <person name="Sykes S."/>
            <person name="DeCaprio D."/>
            <person name="Crawford M."/>
            <person name="Koehrsen M."/>
            <person name="Engels R."/>
            <person name="Montgomery P."/>
            <person name="Pearson M."/>
            <person name="Howarth C."/>
            <person name="Larson L."/>
            <person name="White J."/>
            <person name="O'Leary S."/>
            <person name="Kodira C."/>
            <person name="Zeng Q."/>
            <person name="Yandava C."/>
            <person name="Alvarado L."/>
            <person name="Longcore J."/>
            <person name="James T."/>
        </authorList>
    </citation>
    <scope>NUCLEOTIDE SEQUENCE [LARGE SCALE GENOMIC DNA]</scope>
    <source>
        <strain evidence="1 2">JEL423</strain>
    </source>
</reference>
<dbReference type="VEuPathDB" id="FungiDB:BDEG_23037"/>
<dbReference type="Proteomes" id="UP000077115">
    <property type="component" value="Unassembled WGS sequence"/>
</dbReference>
<dbReference type="AlphaFoldDB" id="A0A177WI33"/>
<protein>
    <submittedName>
        <fullName evidence="1">Uncharacterized protein</fullName>
    </submittedName>
</protein>
<evidence type="ECO:0000313" key="2">
    <source>
        <dbReference type="Proteomes" id="UP000077115"/>
    </source>
</evidence>
<sequence>MTAAGVVSSTALRIVHRTWIDYWERSPHYPATPHTSSWHIDPRSVRVGGMMMIWSNQLKVLCVDALMQLVCVTRFHEVDACGVWDSREFGLSGRFYNITDYYVLRVWLVGDSHVNCFS</sequence>